<dbReference type="Proteomes" id="UP000076744">
    <property type="component" value="Unassembled WGS sequence"/>
</dbReference>
<comment type="similarity">
    <text evidence="1">Belongs to the lcsJ thioesterase family.</text>
</comment>
<dbReference type="PANTHER" id="PTHR12475">
    <property type="match status" value="1"/>
</dbReference>
<dbReference type="RefSeq" id="XP_018702349.1">
    <property type="nucleotide sequence ID" value="XM_018850309.1"/>
</dbReference>
<evidence type="ECO:0000313" key="2">
    <source>
        <dbReference type="EMBL" id="OAA58166.1"/>
    </source>
</evidence>
<dbReference type="Pfam" id="PF13279">
    <property type="entry name" value="4HBT_2"/>
    <property type="match status" value="1"/>
</dbReference>
<dbReference type="EMBL" id="AZHB01000018">
    <property type="protein sequence ID" value="OAA58166.1"/>
    <property type="molecule type" value="Genomic_DNA"/>
</dbReference>
<dbReference type="InterPro" id="IPR029069">
    <property type="entry name" value="HotDog_dom_sf"/>
</dbReference>
<dbReference type="OrthoDB" id="265761at2759"/>
<organism evidence="2 3">
    <name type="scientific">Cordyceps fumosorosea (strain ARSEF 2679)</name>
    <name type="common">Isaria fumosorosea</name>
    <dbReference type="NCBI Taxonomy" id="1081104"/>
    <lineage>
        <taxon>Eukaryota</taxon>
        <taxon>Fungi</taxon>
        <taxon>Dikarya</taxon>
        <taxon>Ascomycota</taxon>
        <taxon>Pezizomycotina</taxon>
        <taxon>Sordariomycetes</taxon>
        <taxon>Hypocreomycetidae</taxon>
        <taxon>Hypocreales</taxon>
        <taxon>Cordycipitaceae</taxon>
        <taxon>Cordyceps</taxon>
    </lineage>
</organism>
<evidence type="ECO:0008006" key="4">
    <source>
        <dbReference type="Google" id="ProtNLM"/>
    </source>
</evidence>
<dbReference type="GeneID" id="30022997"/>
<comment type="caution">
    <text evidence="2">The sequence shown here is derived from an EMBL/GenBank/DDBJ whole genome shotgun (WGS) entry which is preliminary data.</text>
</comment>
<accession>A0A167R0R2</accession>
<proteinExistence type="inferred from homology"/>
<keyword evidence="3" id="KW-1185">Reference proteome</keyword>
<dbReference type="SUPFAM" id="SSF54637">
    <property type="entry name" value="Thioesterase/thiol ester dehydrase-isomerase"/>
    <property type="match status" value="1"/>
</dbReference>
<dbReference type="AlphaFoldDB" id="A0A167R0R2"/>
<dbReference type="InterPro" id="IPR051490">
    <property type="entry name" value="THEM6_lcsJ_thioesterase"/>
</dbReference>
<name>A0A167R0R2_CORFA</name>
<reference evidence="2 3" key="1">
    <citation type="journal article" date="2016" name="Genome Biol. Evol.">
        <title>Divergent and convergent evolution of fungal pathogenicity.</title>
        <authorList>
            <person name="Shang Y."/>
            <person name="Xiao G."/>
            <person name="Zheng P."/>
            <person name="Cen K."/>
            <person name="Zhan S."/>
            <person name="Wang C."/>
        </authorList>
    </citation>
    <scope>NUCLEOTIDE SEQUENCE [LARGE SCALE GENOMIC DNA]</scope>
    <source>
        <strain evidence="2 3">ARSEF 2679</strain>
    </source>
</reference>
<sequence>MSFKMMVRVGVPLVLGSTGYAASRVNWQKAVRAFLTGPGRSSRILLLIFVLFNMKNMPFVWTYRIFYPIIHHNLIRPAPELGPRALYRHVITRTRAPLLEIDYNLHKSNSTYFADLDASRTQLVAYLCRPGLARLASNPRHHVVLDPQTGRPARGALGIMLGSVSCSFRREIGAYRPYELWSRVLCWDRKWAYIVTHFVPAGAARPTEWLDPGFAGCRVRRGTDASGGWETRMHATAISKYVFKLGRLTVHPAVVLEASGLLPARPGGWTGGENGLGDEEVGLGNVDLEVDGEWTWQRVEASRRQGMKTARHVQELEALHGTFDGGTNGAIAVY</sequence>
<dbReference type="PANTHER" id="PTHR12475:SF4">
    <property type="entry name" value="PROTEIN THEM6"/>
    <property type="match status" value="1"/>
</dbReference>
<evidence type="ECO:0000313" key="3">
    <source>
        <dbReference type="Proteomes" id="UP000076744"/>
    </source>
</evidence>
<gene>
    <name evidence="2" type="ORF">ISF_06705</name>
</gene>
<evidence type="ECO:0000256" key="1">
    <source>
        <dbReference type="ARBA" id="ARBA00038476"/>
    </source>
</evidence>
<protein>
    <recommendedName>
        <fullName evidence="4">Capsule polysaccharide biosynthesis protein</fullName>
    </recommendedName>
</protein>